<reference evidence="3" key="1">
    <citation type="submission" date="2022-10" db="EMBL/GenBank/DDBJ databases">
        <authorList>
            <person name="Roth M.A."/>
            <person name="Wohlstadter N.E."/>
            <person name="Arguedas X."/>
            <person name="Leighton H.R."/>
            <person name="Msuya J.A."/>
            <person name="Pravda N."/>
            <person name="Shaffer C.D."/>
            <person name="Weston-Hafer K.A."/>
            <person name="Russell D.A."/>
            <person name="Jacobs-Sera D."/>
            <person name="Hatfull G.F."/>
        </authorList>
    </citation>
    <scope>NUCLEOTIDE SEQUENCE</scope>
</reference>
<accession>A0A9E8M5Y6</accession>
<protein>
    <submittedName>
        <fullName evidence="3">Membrane protein</fullName>
    </submittedName>
</protein>
<keyword evidence="4" id="KW-1185">Reference proteome</keyword>
<dbReference type="RefSeq" id="YP_010755590.1">
    <property type="nucleotide sequence ID" value="NC_073472.1"/>
</dbReference>
<keyword evidence="2" id="KW-0812">Transmembrane</keyword>
<keyword evidence="2" id="KW-0472">Membrane</keyword>
<keyword evidence="1" id="KW-0175">Coiled coil</keyword>
<dbReference type="GeneID" id="80020258"/>
<sequence>MTLSQFFSYSGPLATFIAAAVVIFAAFRTNTARVWKEEAEAQKARAERLENDLKEIKERLTHIERDNARLVALLTSLDPTRLAAARLATNPMED</sequence>
<feature type="transmembrane region" description="Helical" evidence="2">
    <location>
        <begin position="6"/>
        <end position="27"/>
    </location>
</feature>
<organism evidence="3 4">
    <name type="scientific">Streptomyces phage Success</name>
    <dbReference type="NCBI Taxonomy" id="2999013"/>
    <lineage>
        <taxon>Viruses</taxon>
        <taxon>Duplodnaviria</taxon>
        <taxon>Heunggongvirae</taxon>
        <taxon>Uroviricota</taxon>
        <taxon>Caudoviricetes</taxon>
        <taxon>Successvirus</taxon>
        <taxon>Successvirus success</taxon>
    </lineage>
</organism>
<gene>
    <name evidence="3" type="primary">66</name>
    <name evidence="3" type="ORF">SEA_SUCCESS_66</name>
</gene>
<dbReference type="KEGG" id="vg:80020258"/>
<evidence type="ECO:0000313" key="4">
    <source>
        <dbReference type="Proteomes" id="UP001163413"/>
    </source>
</evidence>
<evidence type="ECO:0000256" key="1">
    <source>
        <dbReference type="SAM" id="Coils"/>
    </source>
</evidence>
<name>A0A9E8M5Y6_9CAUD</name>
<dbReference type="Proteomes" id="UP001163413">
    <property type="component" value="Segment"/>
</dbReference>
<evidence type="ECO:0000256" key="2">
    <source>
        <dbReference type="SAM" id="Phobius"/>
    </source>
</evidence>
<proteinExistence type="predicted"/>
<dbReference type="EMBL" id="OP751148">
    <property type="protein sequence ID" value="WAB08845.1"/>
    <property type="molecule type" value="Genomic_DNA"/>
</dbReference>
<evidence type="ECO:0000313" key="3">
    <source>
        <dbReference type="EMBL" id="WAB08845.1"/>
    </source>
</evidence>
<feature type="coiled-coil region" evidence="1">
    <location>
        <begin position="32"/>
        <end position="73"/>
    </location>
</feature>
<keyword evidence="2" id="KW-1133">Transmembrane helix</keyword>